<name>A0A2C5YTS5_9HYPO</name>
<evidence type="ECO:0000313" key="8">
    <source>
        <dbReference type="EMBL" id="PHH70311.1"/>
    </source>
</evidence>
<feature type="compositionally biased region" description="Polar residues" evidence="6">
    <location>
        <begin position="149"/>
        <end position="169"/>
    </location>
</feature>
<dbReference type="GO" id="GO:0017025">
    <property type="term" value="F:TBP-class protein binding"/>
    <property type="evidence" value="ECO:0007669"/>
    <property type="project" value="TreeGrafter"/>
</dbReference>
<dbReference type="Gene3D" id="1.10.20.10">
    <property type="entry name" value="Histone, subunit A"/>
    <property type="match status" value="1"/>
</dbReference>
<dbReference type="FunFam" id="1.10.20.10:FF:000037">
    <property type="entry name" value="Transcription initiation factor TFIID subunit 12"/>
    <property type="match status" value="1"/>
</dbReference>
<organism evidence="8 9">
    <name type="scientific">Ophiocordyceps australis</name>
    <dbReference type="NCBI Taxonomy" id="1399860"/>
    <lineage>
        <taxon>Eukaryota</taxon>
        <taxon>Fungi</taxon>
        <taxon>Dikarya</taxon>
        <taxon>Ascomycota</taxon>
        <taxon>Pezizomycotina</taxon>
        <taxon>Sordariomycetes</taxon>
        <taxon>Hypocreomycetidae</taxon>
        <taxon>Hypocreales</taxon>
        <taxon>Ophiocordycipitaceae</taxon>
        <taxon>Ophiocordyceps</taxon>
    </lineage>
</organism>
<dbReference type="GO" id="GO:0051123">
    <property type="term" value="P:RNA polymerase II preinitiation complex assembly"/>
    <property type="evidence" value="ECO:0007669"/>
    <property type="project" value="TreeGrafter"/>
</dbReference>
<dbReference type="InterPro" id="IPR009072">
    <property type="entry name" value="Histone-fold"/>
</dbReference>
<comment type="similarity">
    <text evidence="2">Belongs to the TAF12 family.</text>
</comment>
<protein>
    <recommendedName>
        <fullName evidence="7">Transcription initiation factor TFIID subunit 12 domain-containing protein</fullName>
    </recommendedName>
</protein>
<sequence>MNQAPGQTPQQAPGQPGPAATQARPPMYQPNQIRGLPMLSEEEKTKYEQGLRGLWNKINTSTSNSPEQLAARHKIIEFSRMLISKIQTRRNQAAQQQVRQQGGQGPASSRPTSASQQTPGPPQPAAPGQQQQQQPEQQQKQPQQLVGANATSIQGDTAGSSIPATQLQGAQGAAMPTSRAKVPDPYVQRSPGVNQGLPMAPHTASAADAARKQHISRASPATSTATNPQAQMPLQQHQGPQQAHASPINAGFPPMAQKPGQVHSPAPGQAARVQTPQAAPPGPARTLSHSAAMSLANQRAANTPGGASLPNQQSSVAAHSPAGGPTHQQGHPHAHPTQQQQQPLPPQAQQLQKQMQQAQQQPSQGHSQPPPQAQPQPPPQAHSQPQAQSQPQPPPQAPPQAQPQPPPQGPPQAQPQAQPHPPSQAQPQPSSQTQSQQSMVSKMPIPKQLPEKATTIPQGVSVGGGVNPGRPSMTQGSGTLGGVMNQPAVSRVPAYNHDAEGDHVLSKKKLDELVRQVCGGSAEGHEGSLLAPEVEENVLNMADMFVDGVLQDACRNAKERGSKVLEIRDIQMVLERTYNIRVPGYSSDELRTVRRVQPAAGWIAKMSAVQAAKVMPGKGDL</sequence>
<dbReference type="AlphaFoldDB" id="A0A2C5YTS5"/>
<dbReference type="PANTHER" id="PTHR12264">
    <property type="entry name" value="TRANSCRIPTION INITIATION FACTOR TFIID SUBUNIT 12"/>
    <property type="match status" value="1"/>
</dbReference>
<feature type="compositionally biased region" description="Low complexity" evidence="6">
    <location>
        <begin position="381"/>
        <end position="390"/>
    </location>
</feature>
<keyword evidence="5" id="KW-0539">Nucleus</keyword>
<evidence type="ECO:0000256" key="6">
    <source>
        <dbReference type="SAM" id="MobiDB-lite"/>
    </source>
</evidence>
<dbReference type="OrthoDB" id="2193432at2759"/>
<proteinExistence type="inferred from homology"/>
<accession>A0A2C5YTS5</accession>
<feature type="compositionally biased region" description="Low complexity" evidence="6">
    <location>
        <begin position="228"/>
        <end position="245"/>
    </location>
</feature>
<dbReference type="Pfam" id="PF03847">
    <property type="entry name" value="TFIID_20kDa"/>
    <property type="match status" value="1"/>
</dbReference>
<dbReference type="InterPro" id="IPR003228">
    <property type="entry name" value="TFIID_TAF12_dom"/>
</dbReference>
<feature type="region of interest" description="Disordered" evidence="6">
    <location>
        <begin position="87"/>
        <end position="476"/>
    </location>
</feature>
<feature type="compositionally biased region" description="Pro residues" evidence="6">
    <location>
        <begin position="368"/>
        <end position="380"/>
    </location>
</feature>
<dbReference type="GO" id="GO:0000124">
    <property type="term" value="C:SAGA complex"/>
    <property type="evidence" value="ECO:0007669"/>
    <property type="project" value="InterPro"/>
</dbReference>
<dbReference type="GO" id="GO:0005669">
    <property type="term" value="C:transcription factor TFIID complex"/>
    <property type="evidence" value="ECO:0007669"/>
    <property type="project" value="InterPro"/>
</dbReference>
<feature type="compositionally biased region" description="Low complexity" evidence="6">
    <location>
        <begin position="321"/>
        <end position="367"/>
    </location>
</feature>
<evidence type="ECO:0000256" key="4">
    <source>
        <dbReference type="ARBA" id="ARBA00023163"/>
    </source>
</evidence>
<evidence type="ECO:0000313" key="9">
    <source>
        <dbReference type="Proteomes" id="UP000224854"/>
    </source>
</evidence>
<dbReference type="GO" id="GO:0046982">
    <property type="term" value="F:protein heterodimerization activity"/>
    <property type="evidence" value="ECO:0007669"/>
    <property type="project" value="InterPro"/>
</dbReference>
<feature type="compositionally biased region" description="Low complexity" evidence="6">
    <location>
        <begin position="89"/>
        <end position="101"/>
    </location>
</feature>
<feature type="compositionally biased region" description="Polar residues" evidence="6">
    <location>
        <begin position="287"/>
        <end position="301"/>
    </location>
</feature>
<feature type="compositionally biased region" description="Low complexity" evidence="6">
    <location>
        <begin position="126"/>
        <end position="144"/>
    </location>
</feature>
<reference evidence="8 9" key="1">
    <citation type="submission" date="2017-06" db="EMBL/GenBank/DDBJ databases">
        <title>Ant-infecting Ophiocordyceps genomes reveal a high diversity of potential behavioral manipulation genes and a possible major role for enterotoxins.</title>
        <authorList>
            <person name="De Bekker C."/>
            <person name="Evans H.C."/>
            <person name="Brachmann A."/>
            <person name="Hughes D.P."/>
        </authorList>
    </citation>
    <scope>NUCLEOTIDE SEQUENCE [LARGE SCALE GENOMIC DNA]</scope>
    <source>
        <strain evidence="8 9">1348a</strain>
    </source>
</reference>
<feature type="region of interest" description="Disordered" evidence="6">
    <location>
        <begin position="1"/>
        <end position="47"/>
    </location>
</feature>
<feature type="domain" description="Transcription initiation factor TFIID subunit 12" evidence="7">
    <location>
        <begin position="506"/>
        <end position="580"/>
    </location>
</feature>
<dbReference type="Proteomes" id="UP000224854">
    <property type="component" value="Unassembled WGS sequence"/>
</dbReference>
<evidence type="ECO:0000256" key="2">
    <source>
        <dbReference type="ARBA" id="ARBA00007530"/>
    </source>
</evidence>
<feature type="compositionally biased region" description="Low complexity" evidence="6">
    <location>
        <begin position="1"/>
        <end position="23"/>
    </location>
</feature>
<dbReference type="CDD" id="cd07981">
    <property type="entry name" value="HFD_TAF12"/>
    <property type="match status" value="1"/>
</dbReference>
<keyword evidence="3" id="KW-0805">Transcription regulation</keyword>
<feature type="compositionally biased region" description="Low complexity" evidence="6">
    <location>
        <begin position="425"/>
        <end position="438"/>
    </location>
</feature>
<feature type="compositionally biased region" description="Pro residues" evidence="6">
    <location>
        <begin position="391"/>
        <end position="424"/>
    </location>
</feature>
<evidence type="ECO:0000256" key="1">
    <source>
        <dbReference type="ARBA" id="ARBA00004123"/>
    </source>
</evidence>
<dbReference type="GO" id="GO:0003677">
    <property type="term" value="F:DNA binding"/>
    <property type="evidence" value="ECO:0007669"/>
    <property type="project" value="TreeGrafter"/>
</dbReference>
<comment type="subcellular location">
    <subcellularLocation>
        <location evidence="1">Nucleus</location>
    </subcellularLocation>
</comment>
<keyword evidence="4" id="KW-0804">Transcription</keyword>
<keyword evidence="9" id="KW-1185">Reference proteome</keyword>
<evidence type="ECO:0000256" key="3">
    <source>
        <dbReference type="ARBA" id="ARBA00023015"/>
    </source>
</evidence>
<gene>
    <name evidence="8" type="ORF">CDD82_7212</name>
</gene>
<comment type="caution">
    <text evidence="8">The sequence shown here is derived from an EMBL/GenBank/DDBJ whole genome shotgun (WGS) entry which is preliminary data.</text>
</comment>
<evidence type="ECO:0000256" key="5">
    <source>
        <dbReference type="ARBA" id="ARBA00023242"/>
    </source>
</evidence>
<dbReference type="PANTHER" id="PTHR12264:SF21">
    <property type="entry name" value="TRANSCRIPTION INITIATION FACTOR TFIID SUBUNIT 12"/>
    <property type="match status" value="1"/>
</dbReference>
<dbReference type="SUPFAM" id="SSF47113">
    <property type="entry name" value="Histone-fold"/>
    <property type="match status" value="1"/>
</dbReference>
<evidence type="ECO:0000259" key="7">
    <source>
        <dbReference type="Pfam" id="PF03847"/>
    </source>
</evidence>
<dbReference type="InterPro" id="IPR037794">
    <property type="entry name" value="TAF12"/>
</dbReference>
<dbReference type="EMBL" id="NJEU01000815">
    <property type="protein sequence ID" value="PHH70311.1"/>
    <property type="molecule type" value="Genomic_DNA"/>
</dbReference>